<proteinExistence type="predicted"/>
<gene>
    <name evidence="1" type="ORF">ARMOST_16793</name>
</gene>
<evidence type="ECO:0000313" key="1">
    <source>
        <dbReference type="EMBL" id="SJL13351.1"/>
    </source>
</evidence>
<keyword evidence="2" id="KW-1185">Reference proteome</keyword>
<dbReference type="EMBL" id="FUEG01000019">
    <property type="protein sequence ID" value="SJL13351.1"/>
    <property type="molecule type" value="Genomic_DNA"/>
</dbReference>
<accession>A0A284RX61</accession>
<dbReference type="AlphaFoldDB" id="A0A284RX61"/>
<evidence type="ECO:0000313" key="2">
    <source>
        <dbReference type="Proteomes" id="UP000219338"/>
    </source>
</evidence>
<name>A0A284RX61_ARMOS</name>
<sequence length="120" mass="13457">MKLISGLVSRQINTNLEEHSCHCVGHPLGPGLAKLSRVTRTGPYNDDWRSKVTRITEPIHPRDAHRKTLLKPCLRKMVMHIQTSPCKEPDVVSQFTMTTPSVDSLILEMLGLAVQTLFSL</sequence>
<dbReference type="Proteomes" id="UP000219338">
    <property type="component" value="Unassembled WGS sequence"/>
</dbReference>
<reference evidence="2" key="1">
    <citation type="journal article" date="2017" name="Nat. Ecol. Evol.">
        <title>Genome expansion and lineage-specific genetic innovations in the forest pathogenic fungi Armillaria.</title>
        <authorList>
            <person name="Sipos G."/>
            <person name="Prasanna A.N."/>
            <person name="Walter M.C."/>
            <person name="O'Connor E."/>
            <person name="Balint B."/>
            <person name="Krizsan K."/>
            <person name="Kiss B."/>
            <person name="Hess J."/>
            <person name="Varga T."/>
            <person name="Slot J."/>
            <person name="Riley R."/>
            <person name="Boka B."/>
            <person name="Rigling D."/>
            <person name="Barry K."/>
            <person name="Lee J."/>
            <person name="Mihaltcheva S."/>
            <person name="LaButti K."/>
            <person name="Lipzen A."/>
            <person name="Waldron R."/>
            <person name="Moloney N.M."/>
            <person name="Sperisen C."/>
            <person name="Kredics L."/>
            <person name="Vagvoelgyi C."/>
            <person name="Patrignani A."/>
            <person name="Fitzpatrick D."/>
            <person name="Nagy I."/>
            <person name="Doyle S."/>
            <person name="Anderson J.B."/>
            <person name="Grigoriev I.V."/>
            <person name="Gueldener U."/>
            <person name="Muensterkoetter M."/>
            <person name="Nagy L.G."/>
        </authorList>
    </citation>
    <scope>NUCLEOTIDE SEQUENCE [LARGE SCALE GENOMIC DNA]</scope>
    <source>
        <strain evidence="2">C18/9</strain>
    </source>
</reference>
<organism evidence="1 2">
    <name type="scientific">Armillaria ostoyae</name>
    <name type="common">Armillaria root rot fungus</name>
    <dbReference type="NCBI Taxonomy" id="47428"/>
    <lineage>
        <taxon>Eukaryota</taxon>
        <taxon>Fungi</taxon>
        <taxon>Dikarya</taxon>
        <taxon>Basidiomycota</taxon>
        <taxon>Agaricomycotina</taxon>
        <taxon>Agaricomycetes</taxon>
        <taxon>Agaricomycetidae</taxon>
        <taxon>Agaricales</taxon>
        <taxon>Marasmiineae</taxon>
        <taxon>Physalacriaceae</taxon>
        <taxon>Armillaria</taxon>
    </lineage>
</organism>
<protein>
    <submittedName>
        <fullName evidence="1">Uncharacterized protein</fullName>
    </submittedName>
</protein>